<evidence type="ECO:0000313" key="1">
    <source>
        <dbReference type="EMBL" id="KYM88407.1"/>
    </source>
</evidence>
<dbReference type="Proteomes" id="UP000078540">
    <property type="component" value="Unassembled WGS sequence"/>
</dbReference>
<organism evidence="1 2">
    <name type="scientific">Atta colombica</name>
    <dbReference type="NCBI Taxonomy" id="520822"/>
    <lineage>
        <taxon>Eukaryota</taxon>
        <taxon>Metazoa</taxon>
        <taxon>Ecdysozoa</taxon>
        <taxon>Arthropoda</taxon>
        <taxon>Hexapoda</taxon>
        <taxon>Insecta</taxon>
        <taxon>Pterygota</taxon>
        <taxon>Neoptera</taxon>
        <taxon>Endopterygota</taxon>
        <taxon>Hymenoptera</taxon>
        <taxon>Apocrita</taxon>
        <taxon>Aculeata</taxon>
        <taxon>Formicoidea</taxon>
        <taxon>Formicidae</taxon>
        <taxon>Myrmicinae</taxon>
        <taxon>Atta</taxon>
    </lineage>
</organism>
<evidence type="ECO:0000313" key="2">
    <source>
        <dbReference type="Proteomes" id="UP000078540"/>
    </source>
</evidence>
<sequence>RLLSQTQIASLMHGSSEHMRIYLETKYKMYLPIDGKKLNLRTARTTVDSNYVNVIIHSDKTMPIFVGYTPSCLVATASTNIHVIKEDLVLYRLKEDLMVACDGEPAGITRLHNHEHFTPRIYRAS</sequence>
<name>A0A195BPG2_9HYME</name>
<gene>
    <name evidence="1" type="ORF">ALC53_02890</name>
</gene>
<proteinExistence type="predicted"/>
<dbReference type="EMBL" id="KQ976424">
    <property type="protein sequence ID" value="KYM88407.1"/>
    <property type="molecule type" value="Genomic_DNA"/>
</dbReference>
<protein>
    <submittedName>
        <fullName evidence="1">Uncharacterized protein</fullName>
    </submittedName>
</protein>
<keyword evidence="2" id="KW-1185">Reference proteome</keyword>
<reference evidence="1 2" key="1">
    <citation type="submission" date="2015-09" db="EMBL/GenBank/DDBJ databases">
        <title>Atta colombica WGS genome.</title>
        <authorList>
            <person name="Nygaard S."/>
            <person name="Hu H."/>
            <person name="Boomsma J."/>
            <person name="Zhang G."/>
        </authorList>
    </citation>
    <scope>NUCLEOTIDE SEQUENCE [LARGE SCALE GENOMIC DNA]</scope>
    <source>
        <strain evidence="1">Treedump-2</strain>
        <tissue evidence="1">Whole body</tissue>
    </source>
</reference>
<dbReference type="AlphaFoldDB" id="A0A195BPG2"/>
<feature type="non-terminal residue" evidence="1">
    <location>
        <position position="1"/>
    </location>
</feature>
<accession>A0A195BPG2</accession>